<proteinExistence type="predicted"/>
<organism evidence="1 2">
    <name type="scientific">candidate division Kazan bacterium</name>
    <dbReference type="NCBI Taxonomy" id="2202143"/>
    <lineage>
        <taxon>Bacteria</taxon>
        <taxon>Bacteria division Kazan-3B-28</taxon>
    </lineage>
</organism>
<evidence type="ECO:0000313" key="1">
    <source>
        <dbReference type="EMBL" id="RLC36753.1"/>
    </source>
</evidence>
<dbReference type="Proteomes" id="UP000281261">
    <property type="component" value="Unassembled WGS sequence"/>
</dbReference>
<accession>A0A420ZC13</accession>
<sequence length="387" mass="42259">MVTLNYQTVLNAIGGLLFKISETRYEYIYPKQLDNGTTKMIVRELGKRIIDFGTSPPTIGSETTIDIATPSGLNNPIAFFRGKLGYDFDNDAILMFVGEWDGSSNVPRSTTVKLLSIARDFSDVTVEIDDVLSLVKNAASDVDLIKLYAHAWRLGNLGVATIGAYAAGSERSVILKDTGTGWSAEVHSERYNYVQELVEPFWDENTFMGFLTEGHGTNSLWIKTDGSVQAGAPGGTFTTSPIYDPINNRILWFEWGGEISSGTQHIWTAPPSTPFTGTDITPSGSLTDAEGNTVNLQACGKIPGFIFSDKQNNKVILGINFGGLPAGVWRVLQLDLDTMSVDGLFTLKDGTDTIYTHVYLRAIDPSAKKLIPVPIVNVYDTALGWYV</sequence>
<name>A0A420ZC13_UNCK3</name>
<protein>
    <submittedName>
        <fullName evidence="1">Uncharacterized protein</fullName>
    </submittedName>
</protein>
<comment type="caution">
    <text evidence="1">The sequence shown here is derived from an EMBL/GenBank/DDBJ whole genome shotgun (WGS) entry which is preliminary data.</text>
</comment>
<gene>
    <name evidence="1" type="ORF">DRH29_03875</name>
</gene>
<dbReference type="AlphaFoldDB" id="A0A420ZC13"/>
<dbReference type="EMBL" id="QMNG01000031">
    <property type="protein sequence ID" value="RLC36753.1"/>
    <property type="molecule type" value="Genomic_DNA"/>
</dbReference>
<reference evidence="1 2" key="1">
    <citation type="submission" date="2018-06" db="EMBL/GenBank/DDBJ databases">
        <title>Extensive metabolic versatility and redundancy in microbially diverse, dynamic hydrothermal sediments.</title>
        <authorList>
            <person name="Dombrowski N."/>
            <person name="Teske A."/>
            <person name="Baker B.J."/>
        </authorList>
    </citation>
    <scope>NUCLEOTIDE SEQUENCE [LARGE SCALE GENOMIC DNA]</scope>
    <source>
        <strain evidence="1">B79_G16</strain>
    </source>
</reference>
<evidence type="ECO:0000313" key="2">
    <source>
        <dbReference type="Proteomes" id="UP000281261"/>
    </source>
</evidence>